<feature type="binding site" evidence="10">
    <location>
        <position position="116"/>
    </location>
    <ligand>
        <name>Zn(2+)</name>
        <dbReference type="ChEBI" id="CHEBI:29105"/>
        <label>2</label>
    </ligand>
</feature>
<comment type="subcellular location">
    <subcellularLocation>
        <location evidence="1">Cytoplasm</location>
    </subcellularLocation>
</comment>
<evidence type="ECO:0000256" key="1">
    <source>
        <dbReference type="ARBA" id="ARBA00004496"/>
    </source>
</evidence>
<dbReference type="InterPro" id="IPR052083">
    <property type="entry name" value="Aminoacylase-1_M20A"/>
</dbReference>
<keyword evidence="6" id="KW-0378">Hydrolase</keyword>
<dbReference type="PANTHER" id="PTHR45892:SF1">
    <property type="entry name" value="AMINOACYLASE-1"/>
    <property type="match status" value="1"/>
</dbReference>
<feature type="binding site" evidence="10">
    <location>
        <position position="151"/>
    </location>
    <ligand>
        <name>Zn(2+)</name>
        <dbReference type="ChEBI" id="CHEBI:29105"/>
        <label>2</label>
    </ligand>
</feature>
<dbReference type="GO" id="GO:0006520">
    <property type="term" value="P:amino acid metabolic process"/>
    <property type="evidence" value="ECO:0007669"/>
    <property type="project" value="InterPro"/>
</dbReference>
<dbReference type="InterPro" id="IPR036264">
    <property type="entry name" value="Bact_exopeptidase_dim_dom"/>
</dbReference>
<dbReference type="Proteomes" id="UP000615446">
    <property type="component" value="Unassembled WGS sequence"/>
</dbReference>
<dbReference type="GO" id="GO:0004046">
    <property type="term" value="F:aminoacylase activity"/>
    <property type="evidence" value="ECO:0007669"/>
    <property type="project" value="UniProtKB-EC"/>
</dbReference>
<feature type="domain" description="Peptidase M20 dimerisation" evidence="11">
    <location>
        <begin position="191"/>
        <end position="306"/>
    </location>
</feature>
<comment type="caution">
    <text evidence="12">The sequence shown here is derived from an EMBL/GenBank/DDBJ whole genome shotgun (WGS) entry which is preliminary data.</text>
</comment>
<keyword evidence="4" id="KW-0963">Cytoplasm</keyword>
<evidence type="ECO:0000256" key="5">
    <source>
        <dbReference type="ARBA" id="ARBA00022723"/>
    </source>
</evidence>
<dbReference type="FunFam" id="1.10.150.900:FF:000001">
    <property type="entry name" value="Aminoacylase-1, putative"/>
    <property type="match status" value="1"/>
</dbReference>
<dbReference type="InterPro" id="IPR001261">
    <property type="entry name" value="ArgE/DapE_CS"/>
</dbReference>
<dbReference type="GO" id="GO:0046872">
    <property type="term" value="F:metal ion binding"/>
    <property type="evidence" value="ECO:0007669"/>
    <property type="project" value="UniProtKB-KW"/>
</dbReference>
<name>A0A8H3LKZ8_9GLOM</name>
<feature type="binding site" evidence="10">
    <location>
        <position position="178"/>
    </location>
    <ligand>
        <name>Zn(2+)</name>
        <dbReference type="ChEBI" id="CHEBI:29105"/>
        <label>1</label>
    </ligand>
</feature>
<sequence length="411" mass="46879">MKGSLLLSNDGENPSVTRFREYLRIKTVQPNPDYESCKNWLLNQAKEIGLSSQVFEYVKGKPIILLTWTGRDPELPAILLNSHTDVVPVFEDKWSCDPFEAIKHENGDILARGAQDMKCVGASYLEAIRCLKDQDKQPCRTIHLSYVPDEEIGGYDGMKLFVKSEDFKKLNIGFALDEGIACPHNALKVFYGERTAWWVNVVTRGSTGHGSQFINDTAVSKLRRIINRLLDFREFQEKQLEIGRDRNGRKYTLGDVTSINLTLLEAGVQHNVIPQEAKAGFDIRISPDVDLKDFEQLLEKFIKSESDTTLEYVQYHGDNSCTPLDDSNVWWVTFRDFCDVRNISIEPEIFPAATDSRYLREIGIPALGVSYIKNTPVLLHDHDERINENLFLEGIEFYTDLITHLANIQTI</sequence>
<evidence type="ECO:0000256" key="3">
    <source>
        <dbReference type="ARBA" id="ARBA00011913"/>
    </source>
</evidence>
<dbReference type="OrthoDB" id="3064516at2759"/>
<protein>
    <recommendedName>
        <fullName evidence="3">N-acyl-aliphatic-L-amino acid amidohydrolase</fullName>
        <ecNumber evidence="3">3.5.1.14</ecNumber>
    </recommendedName>
    <alternativeName>
        <fullName evidence="8">N-acyl-L-amino-acid amidohydrolase</fullName>
    </alternativeName>
</protein>
<evidence type="ECO:0000256" key="8">
    <source>
        <dbReference type="ARBA" id="ARBA00029656"/>
    </source>
</evidence>
<feature type="active site" evidence="9">
    <location>
        <position position="85"/>
    </location>
</feature>
<keyword evidence="7 10" id="KW-0862">Zinc</keyword>
<feature type="active site" description="Proton acceptor" evidence="9">
    <location>
        <position position="150"/>
    </location>
</feature>
<evidence type="ECO:0000259" key="11">
    <source>
        <dbReference type="Pfam" id="PF07687"/>
    </source>
</evidence>
<evidence type="ECO:0000256" key="7">
    <source>
        <dbReference type="ARBA" id="ARBA00022833"/>
    </source>
</evidence>
<evidence type="ECO:0000256" key="2">
    <source>
        <dbReference type="ARBA" id="ARBA00006247"/>
    </source>
</evidence>
<evidence type="ECO:0000256" key="10">
    <source>
        <dbReference type="PIRSR" id="PIRSR036696-2"/>
    </source>
</evidence>
<keyword evidence="5 10" id="KW-0479">Metal-binding</keyword>
<dbReference type="PANTHER" id="PTHR45892">
    <property type="entry name" value="AMINOACYLASE-1"/>
    <property type="match status" value="1"/>
</dbReference>
<dbReference type="GO" id="GO:0005737">
    <property type="term" value="C:cytoplasm"/>
    <property type="evidence" value="ECO:0007669"/>
    <property type="project" value="UniProtKB-SubCell"/>
</dbReference>
<dbReference type="Pfam" id="PF07687">
    <property type="entry name" value="M20_dimer"/>
    <property type="match status" value="1"/>
</dbReference>
<dbReference type="Gene3D" id="3.30.70.360">
    <property type="match status" value="1"/>
</dbReference>
<evidence type="ECO:0000256" key="6">
    <source>
        <dbReference type="ARBA" id="ARBA00022801"/>
    </source>
</evidence>
<dbReference type="FunFam" id="3.30.70.360:FF:000005">
    <property type="entry name" value="Putative Aminoacylase-1"/>
    <property type="match status" value="1"/>
</dbReference>
<dbReference type="Pfam" id="PF01546">
    <property type="entry name" value="Peptidase_M20"/>
    <property type="match status" value="1"/>
</dbReference>
<dbReference type="NCBIfam" id="TIGR01880">
    <property type="entry name" value="Ac-peptdase-euk"/>
    <property type="match status" value="1"/>
</dbReference>
<evidence type="ECO:0000313" key="12">
    <source>
        <dbReference type="EMBL" id="GES90537.1"/>
    </source>
</evidence>
<evidence type="ECO:0000256" key="9">
    <source>
        <dbReference type="PIRSR" id="PIRSR036696-1"/>
    </source>
</evidence>
<proteinExistence type="inferred from homology"/>
<reference evidence="12" key="1">
    <citation type="submission" date="2019-10" db="EMBL/GenBank/DDBJ databases">
        <title>Conservation and host-specific expression of non-tandemly repeated heterogenous ribosome RNA gene in arbuscular mycorrhizal fungi.</title>
        <authorList>
            <person name="Maeda T."/>
            <person name="Kobayashi Y."/>
            <person name="Nakagawa T."/>
            <person name="Ezawa T."/>
            <person name="Yamaguchi K."/>
            <person name="Bino T."/>
            <person name="Nishimoto Y."/>
            <person name="Shigenobu S."/>
            <person name="Kawaguchi M."/>
        </authorList>
    </citation>
    <scope>NUCLEOTIDE SEQUENCE</scope>
    <source>
        <strain evidence="12">HR1</strain>
    </source>
</reference>
<evidence type="ECO:0000256" key="4">
    <source>
        <dbReference type="ARBA" id="ARBA00022490"/>
    </source>
</evidence>
<feature type="binding site" evidence="10">
    <location>
        <position position="380"/>
    </location>
    <ligand>
        <name>Zn(2+)</name>
        <dbReference type="ChEBI" id="CHEBI:29105"/>
        <label>2</label>
    </ligand>
</feature>
<dbReference type="FunFam" id="3.40.630.10:FF:000019">
    <property type="entry name" value="Aminoacylase 1"/>
    <property type="match status" value="1"/>
</dbReference>
<dbReference type="InterPro" id="IPR011650">
    <property type="entry name" value="Peptidase_M20_dimer"/>
</dbReference>
<gene>
    <name evidence="12" type="ORF">RCL2_001737800</name>
</gene>
<dbReference type="EC" id="3.5.1.14" evidence="3"/>
<dbReference type="InterPro" id="IPR002933">
    <property type="entry name" value="Peptidase_M20"/>
</dbReference>
<dbReference type="SUPFAM" id="SSF55031">
    <property type="entry name" value="Bacterial exopeptidase dimerisation domain"/>
    <property type="match status" value="1"/>
</dbReference>
<dbReference type="InterPro" id="IPR010159">
    <property type="entry name" value="N-acyl_aa_amidohydrolase"/>
</dbReference>
<organism evidence="12 13">
    <name type="scientific">Rhizophagus clarus</name>
    <dbReference type="NCBI Taxonomy" id="94130"/>
    <lineage>
        <taxon>Eukaryota</taxon>
        <taxon>Fungi</taxon>
        <taxon>Fungi incertae sedis</taxon>
        <taxon>Mucoromycota</taxon>
        <taxon>Glomeromycotina</taxon>
        <taxon>Glomeromycetes</taxon>
        <taxon>Glomerales</taxon>
        <taxon>Glomeraceae</taxon>
        <taxon>Rhizophagus</taxon>
    </lineage>
</organism>
<accession>A0A8H3LKZ8</accession>
<dbReference type="PROSITE" id="PS00758">
    <property type="entry name" value="ARGE_DAPE_CPG2_1"/>
    <property type="match status" value="1"/>
</dbReference>
<dbReference type="PIRSF" id="PIRSF036696">
    <property type="entry name" value="ACY-1"/>
    <property type="match status" value="1"/>
</dbReference>
<dbReference type="EMBL" id="BLAL01000194">
    <property type="protein sequence ID" value="GES90537.1"/>
    <property type="molecule type" value="Genomic_DNA"/>
</dbReference>
<comment type="cofactor">
    <cofactor evidence="10">
        <name>Zn(2+)</name>
        <dbReference type="ChEBI" id="CHEBI:29105"/>
    </cofactor>
    <text evidence="10">Binds 2 Zn(2+) ions per subunit.</text>
</comment>
<dbReference type="Gene3D" id="1.10.150.900">
    <property type="match status" value="1"/>
</dbReference>
<feature type="binding site" evidence="10">
    <location>
        <position position="83"/>
    </location>
    <ligand>
        <name>Zn(2+)</name>
        <dbReference type="ChEBI" id="CHEBI:29105"/>
        <label>1</label>
    </ligand>
</feature>
<dbReference type="Gene3D" id="3.40.630.10">
    <property type="entry name" value="Zn peptidases"/>
    <property type="match status" value="1"/>
</dbReference>
<dbReference type="AlphaFoldDB" id="A0A8H3LKZ8"/>
<evidence type="ECO:0000313" key="13">
    <source>
        <dbReference type="Proteomes" id="UP000615446"/>
    </source>
</evidence>
<comment type="similarity">
    <text evidence="2">Belongs to the peptidase M20A family.</text>
</comment>
<feature type="binding site" evidence="10">
    <location>
        <position position="116"/>
    </location>
    <ligand>
        <name>Zn(2+)</name>
        <dbReference type="ChEBI" id="CHEBI:29105"/>
        <label>1</label>
    </ligand>
</feature>
<dbReference type="SUPFAM" id="SSF53187">
    <property type="entry name" value="Zn-dependent exopeptidases"/>
    <property type="match status" value="1"/>
</dbReference>